<dbReference type="PANTHER" id="PTHR42973">
    <property type="entry name" value="BINDING OXIDOREDUCTASE, PUTATIVE (AFU_ORTHOLOGUE AFUA_1G17690)-RELATED"/>
    <property type="match status" value="1"/>
</dbReference>
<evidence type="ECO:0000313" key="7">
    <source>
        <dbReference type="Proteomes" id="UP001430848"/>
    </source>
</evidence>
<dbReference type="Pfam" id="PF01565">
    <property type="entry name" value="FAD_binding_4"/>
    <property type="match status" value="1"/>
</dbReference>
<dbReference type="InterPro" id="IPR050416">
    <property type="entry name" value="FAD-linked_Oxidoreductase"/>
</dbReference>
<name>A0ABR1P5T7_DIAER</name>
<sequence>MLPFCRFAPRSAEDVSFAITTIRTTETRFAVASGRHSVVLGANNAHNGVTIDFNAHMRRIEIDELNSIVRVQPGAKWGEVYKFLEPRGWMVVGGRLFDIGVGGLLLGGGISHYGPRKGWASDNILAMTVVLASGEIVRASPASHPDLYWALRGGGNRYGIVVEFELAAFRYENPLFAGGILVDSENLSEATRRLTVFNDKGSLEDDGATATMPFTWSAANPNRTVLLFLADSYGRNFTNNCSSPLYPLQELASLPTGTSGLAHINVSTLSVNLFATNNASRYAQTVMTLSNNASVLETAVDEFERLIQPLFAADPALVAQAMYQPIPSAMFQHMTDSPVKLTDGPVFVFFLSLVWTDSSRDMRYESELRRIHQWVEHRVRVLGGYREWKYWNYAAGWQDVYQDYGYDVHDRLFSVAETYDPDRVFYFLQMTSFDYF</sequence>
<gene>
    <name evidence="6" type="ORF">SLS63_007249</name>
</gene>
<dbReference type="Gene3D" id="3.30.465.10">
    <property type="match status" value="1"/>
</dbReference>
<dbReference type="SUPFAM" id="SSF56176">
    <property type="entry name" value="FAD-binding/transporter-associated domain-like"/>
    <property type="match status" value="1"/>
</dbReference>
<feature type="domain" description="FAD-binding PCMH-type" evidence="5">
    <location>
        <begin position="1"/>
        <end position="171"/>
    </location>
</feature>
<evidence type="ECO:0000256" key="3">
    <source>
        <dbReference type="ARBA" id="ARBA00022827"/>
    </source>
</evidence>
<comment type="caution">
    <text evidence="6">The sequence shown here is derived from an EMBL/GenBank/DDBJ whole genome shotgun (WGS) entry which is preliminary data.</text>
</comment>
<organism evidence="6 7">
    <name type="scientific">Diaporthe eres</name>
    <name type="common">Phomopsis oblonga</name>
    <dbReference type="NCBI Taxonomy" id="83184"/>
    <lineage>
        <taxon>Eukaryota</taxon>
        <taxon>Fungi</taxon>
        <taxon>Dikarya</taxon>
        <taxon>Ascomycota</taxon>
        <taxon>Pezizomycotina</taxon>
        <taxon>Sordariomycetes</taxon>
        <taxon>Sordariomycetidae</taxon>
        <taxon>Diaporthales</taxon>
        <taxon>Diaporthaceae</taxon>
        <taxon>Diaporthe</taxon>
        <taxon>Diaporthe eres species complex</taxon>
    </lineage>
</organism>
<keyword evidence="4" id="KW-0560">Oxidoreductase</keyword>
<keyword evidence="3" id="KW-0274">FAD</keyword>
<keyword evidence="2" id="KW-0285">Flavoprotein</keyword>
<evidence type="ECO:0000256" key="4">
    <source>
        <dbReference type="ARBA" id="ARBA00023002"/>
    </source>
</evidence>
<evidence type="ECO:0000256" key="2">
    <source>
        <dbReference type="ARBA" id="ARBA00022630"/>
    </source>
</evidence>
<proteinExistence type="inferred from homology"/>
<dbReference type="Proteomes" id="UP001430848">
    <property type="component" value="Unassembled WGS sequence"/>
</dbReference>
<keyword evidence="7" id="KW-1185">Reference proteome</keyword>
<accession>A0ABR1P5T7</accession>
<evidence type="ECO:0000313" key="6">
    <source>
        <dbReference type="EMBL" id="KAK7727198.1"/>
    </source>
</evidence>
<dbReference type="InterPro" id="IPR016166">
    <property type="entry name" value="FAD-bd_PCMH"/>
</dbReference>
<dbReference type="Gene3D" id="3.40.462.20">
    <property type="match status" value="1"/>
</dbReference>
<evidence type="ECO:0000259" key="5">
    <source>
        <dbReference type="PROSITE" id="PS51387"/>
    </source>
</evidence>
<evidence type="ECO:0000256" key="1">
    <source>
        <dbReference type="ARBA" id="ARBA00005466"/>
    </source>
</evidence>
<dbReference type="PANTHER" id="PTHR42973:SF53">
    <property type="entry name" value="FAD-BINDING PCMH-TYPE DOMAIN-CONTAINING PROTEIN-RELATED"/>
    <property type="match status" value="1"/>
</dbReference>
<dbReference type="PROSITE" id="PS51387">
    <property type="entry name" value="FAD_PCMH"/>
    <property type="match status" value="1"/>
</dbReference>
<dbReference type="InterPro" id="IPR006094">
    <property type="entry name" value="Oxid_FAD_bind_N"/>
</dbReference>
<protein>
    <recommendedName>
        <fullName evidence="5">FAD-binding PCMH-type domain-containing protein</fullName>
    </recommendedName>
</protein>
<dbReference type="InterPro" id="IPR016169">
    <property type="entry name" value="FAD-bd_PCMH_sub2"/>
</dbReference>
<dbReference type="InterPro" id="IPR036318">
    <property type="entry name" value="FAD-bd_PCMH-like_sf"/>
</dbReference>
<comment type="similarity">
    <text evidence="1">Belongs to the oxygen-dependent FAD-linked oxidoreductase family.</text>
</comment>
<dbReference type="EMBL" id="JAKNSF020000039">
    <property type="protein sequence ID" value="KAK7727198.1"/>
    <property type="molecule type" value="Genomic_DNA"/>
</dbReference>
<reference evidence="6 7" key="1">
    <citation type="submission" date="2024-02" db="EMBL/GenBank/DDBJ databases">
        <title>De novo assembly and annotation of 12 fungi associated with fruit tree decline syndrome in Ontario, Canada.</title>
        <authorList>
            <person name="Sulman M."/>
            <person name="Ellouze W."/>
            <person name="Ilyukhin E."/>
        </authorList>
    </citation>
    <scope>NUCLEOTIDE SEQUENCE [LARGE SCALE GENOMIC DNA]</scope>
    <source>
        <strain evidence="6 7">M169</strain>
    </source>
</reference>